<evidence type="ECO:0000256" key="3">
    <source>
        <dbReference type="PROSITE-ProRule" id="PRU00708"/>
    </source>
</evidence>
<dbReference type="Pfam" id="PF13041">
    <property type="entry name" value="PPR_2"/>
    <property type="match status" value="1"/>
</dbReference>
<dbReference type="GO" id="GO:0003723">
    <property type="term" value="F:RNA binding"/>
    <property type="evidence" value="ECO:0007669"/>
    <property type="project" value="InterPro"/>
</dbReference>
<evidence type="ECO:0000313" key="5">
    <source>
        <dbReference type="Proteomes" id="UP000734854"/>
    </source>
</evidence>
<dbReference type="NCBIfam" id="TIGR00756">
    <property type="entry name" value="PPR"/>
    <property type="match status" value="3"/>
</dbReference>
<dbReference type="Pfam" id="PF01535">
    <property type="entry name" value="PPR"/>
    <property type="match status" value="5"/>
</dbReference>
<accession>A0A8J5H176</accession>
<feature type="repeat" description="PPR" evidence="3">
    <location>
        <begin position="213"/>
        <end position="243"/>
    </location>
</feature>
<dbReference type="Pfam" id="PF20431">
    <property type="entry name" value="E_motif"/>
    <property type="match status" value="1"/>
</dbReference>
<comment type="caution">
    <text evidence="4">The sequence shown here is derived from an EMBL/GenBank/DDBJ whole genome shotgun (WGS) entry which is preliminary data.</text>
</comment>
<keyword evidence="1" id="KW-0677">Repeat</keyword>
<dbReference type="FunFam" id="1.25.40.10:FF:000393">
    <property type="entry name" value="Pentatricopeptide repeat-containing protein At1g20230"/>
    <property type="match status" value="1"/>
</dbReference>
<feature type="repeat" description="PPR" evidence="3">
    <location>
        <begin position="244"/>
        <end position="278"/>
    </location>
</feature>
<reference evidence="4 5" key="1">
    <citation type="submission" date="2020-08" db="EMBL/GenBank/DDBJ databases">
        <title>Plant Genome Project.</title>
        <authorList>
            <person name="Zhang R.-G."/>
        </authorList>
    </citation>
    <scope>NUCLEOTIDE SEQUENCE [LARGE SCALE GENOMIC DNA]</scope>
    <source>
        <tissue evidence="4">Rhizome</tissue>
    </source>
</reference>
<proteinExistence type="inferred from homology"/>
<feature type="repeat" description="PPR" evidence="3">
    <location>
        <begin position="345"/>
        <end position="379"/>
    </location>
</feature>
<name>A0A8J5H176_ZINOF</name>
<protein>
    <recommendedName>
        <fullName evidence="6">Pentatricopeptide repeat-containing protein</fullName>
    </recommendedName>
</protein>
<dbReference type="FunFam" id="1.25.40.10:FF:000334">
    <property type="entry name" value="Pentatricopeptide repeat-containing protein"/>
    <property type="match status" value="1"/>
</dbReference>
<dbReference type="OrthoDB" id="330671at2759"/>
<gene>
    <name evidence="4" type="ORF">ZIOFF_023668</name>
</gene>
<evidence type="ECO:0008006" key="6">
    <source>
        <dbReference type="Google" id="ProtNLM"/>
    </source>
</evidence>
<dbReference type="AlphaFoldDB" id="A0A8J5H176"/>
<dbReference type="PANTHER" id="PTHR47926">
    <property type="entry name" value="PENTATRICOPEPTIDE REPEAT-CONTAINING PROTEIN"/>
    <property type="match status" value="1"/>
</dbReference>
<evidence type="ECO:0000256" key="2">
    <source>
        <dbReference type="ARBA" id="ARBA00061659"/>
    </source>
</evidence>
<evidence type="ECO:0000256" key="1">
    <source>
        <dbReference type="ARBA" id="ARBA00022737"/>
    </source>
</evidence>
<organism evidence="4 5">
    <name type="scientific">Zingiber officinale</name>
    <name type="common">Ginger</name>
    <name type="synonym">Amomum zingiber</name>
    <dbReference type="NCBI Taxonomy" id="94328"/>
    <lineage>
        <taxon>Eukaryota</taxon>
        <taxon>Viridiplantae</taxon>
        <taxon>Streptophyta</taxon>
        <taxon>Embryophyta</taxon>
        <taxon>Tracheophyta</taxon>
        <taxon>Spermatophyta</taxon>
        <taxon>Magnoliopsida</taxon>
        <taxon>Liliopsida</taxon>
        <taxon>Zingiberales</taxon>
        <taxon>Zingiberaceae</taxon>
        <taxon>Zingiber</taxon>
    </lineage>
</organism>
<dbReference type="EMBL" id="JACMSC010000007">
    <property type="protein sequence ID" value="KAG6513344.1"/>
    <property type="molecule type" value="Genomic_DNA"/>
</dbReference>
<sequence>MAAVGFVSRKLELLHHPDLSRCLAAFPAPSELRRVHALVVTSGLSSDAFTVARLLASCAVPSSGDLHHARALFASIERPTPFMYNTMFRALSRSPRPVESIHLYSRMLRSGIWPDRLTFPFLIRSCSVLGSRGLGQGVHCHAVKHGLDSDVFVVNNAITMYSDWGDMVSARKLFDENVDVADVVSRTALVTGYSNCRQLDCARWLFDQMPERNPISWNAMVAGYAKEGNTMEALQLFDKMPDRNLASWSSIISGFAQSGRCKEALTVFREMVVRNVTPNESALVSAVSACAQLRDLNQGEWLHKYIMEHMVEMSIILGTALVDMYGKCGSVTKAIAVFNVMPEKNVYTWNSLIAGLAMNGSEMPALALFWKMQLTGLEPNAITFIGLLSACSHAGLITEGQQFFDTMTRVYRIRPLEEHYGCMVDLLGRAGLFKEALEFVETMPVEPHPGLWGALAGACRIHGNVELGEKVGKQLIDLEPHHGGRYVLLANLYGAARRWDDMSMVRKLLKQRKAAKFPGKSQVEPVQAN</sequence>
<dbReference type="InterPro" id="IPR046960">
    <property type="entry name" value="PPR_At4g14850-like_plant"/>
</dbReference>
<dbReference type="Proteomes" id="UP000734854">
    <property type="component" value="Unassembled WGS sequence"/>
</dbReference>
<dbReference type="PANTHER" id="PTHR47926:SF463">
    <property type="entry name" value="PENTATRICOPEPTIDE REPEAT-CONTAINING PROTEIN"/>
    <property type="match status" value="1"/>
</dbReference>
<dbReference type="InterPro" id="IPR002885">
    <property type="entry name" value="PPR_rpt"/>
</dbReference>
<dbReference type="InterPro" id="IPR046848">
    <property type="entry name" value="E_motif"/>
</dbReference>
<dbReference type="GO" id="GO:0009451">
    <property type="term" value="P:RNA modification"/>
    <property type="evidence" value="ECO:0007669"/>
    <property type="project" value="InterPro"/>
</dbReference>
<dbReference type="FunFam" id="1.25.40.10:FF:000470">
    <property type="entry name" value="Pentatricopeptide repeat-containing protein At5g66520"/>
    <property type="match status" value="1"/>
</dbReference>
<comment type="similarity">
    <text evidence="2">Belongs to the PPR family. PCMP-E subfamily.</text>
</comment>
<keyword evidence="5" id="KW-1185">Reference proteome</keyword>
<evidence type="ECO:0000313" key="4">
    <source>
        <dbReference type="EMBL" id="KAG6513344.1"/>
    </source>
</evidence>
<dbReference type="PROSITE" id="PS51375">
    <property type="entry name" value="PPR"/>
    <property type="match status" value="4"/>
</dbReference>
<feature type="repeat" description="PPR" evidence="3">
    <location>
        <begin position="80"/>
        <end position="114"/>
    </location>
</feature>